<dbReference type="AlphaFoldDB" id="A0AAE0KEP2"/>
<reference evidence="1" key="2">
    <citation type="submission" date="2023-06" db="EMBL/GenBank/DDBJ databases">
        <authorList>
            <consortium name="Lawrence Berkeley National Laboratory"/>
            <person name="Haridas S."/>
            <person name="Hensen N."/>
            <person name="Bonometti L."/>
            <person name="Westerberg I."/>
            <person name="Brannstrom I.O."/>
            <person name="Guillou S."/>
            <person name="Cros-Aarteil S."/>
            <person name="Calhoun S."/>
            <person name="Kuo A."/>
            <person name="Mondo S."/>
            <person name="Pangilinan J."/>
            <person name="Riley R."/>
            <person name="LaButti K."/>
            <person name="Andreopoulos B."/>
            <person name="Lipzen A."/>
            <person name="Chen C."/>
            <person name="Yanf M."/>
            <person name="Daum C."/>
            <person name="Ng V."/>
            <person name="Clum A."/>
            <person name="Steindorff A."/>
            <person name="Ohm R."/>
            <person name="Martin F."/>
            <person name="Silar P."/>
            <person name="Natvig D."/>
            <person name="Lalanne C."/>
            <person name="Gautier V."/>
            <person name="Ament-velasquez S.L."/>
            <person name="Kruys A."/>
            <person name="Hutchinson M.I."/>
            <person name="Powell A.J."/>
            <person name="Barry K."/>
            <person name="Miller A.N."/>
            <person name="Grigoriev I.V."/>
            <person name="Debuchy R."/>
            <person name="Gladieux P."/>
            <person name="Thoren M.H."/>
            <person name="Johannesson H."/>
        </authorList>
    </citation>
    <scope>NUCLEOTIDE SEQUENCE</scope>
    <source>
        <strain evidence="1">CBS 232.78</strain>
    </source>
</reference>
<dbReference type="Pfam" id="PF00300">
    <property type="entry name" value="His_Phos_1"/>
    <property type="match status" value="1"/>
</dbReference>
<dbReference type="GO" id="GO:0005737">
    <property type="term" value="C:cytoplasm"/>
    <property type="evidence" value="ECO:0007669"/>
    <property type="project" value="TreeGrafter"/>
</dbReference>
<dbReference type="PANTHER" id="PTHR48100">
    <property type="entry name" value="BROAD-SPECIFICITY PHOSPHATASE YOR283W-RELATED"/>
    <property type="match status" value="1"/>
</dbReference>
<proteinExistence type="predicted"/>
<dbReference type="InterPro" id="IPR050275">
    <property type="entry name" value="PGM_Phosphatase"/>
</dbReference>
<accession>A0AAE0KEP2</accession>
<dbReference type="Gene3D" id="3.40.50.1240">
    <property type="entry name" value="Phosphoglycerate mutase-like"/>
    <property type="match status" value="1"/>
</dbReference>
<sequence length="265" mass="29289">MLNSITSSLTHRIFPSLPSCMLLHRCLISIALSPLLTDISSDMCRYKFSYAPGYFVDYIEAAKGCPGSKLVTQPNLGLLGSITTTDPVDEGIAVAQKLGDLWTKWASPSTGVPMPSTVYTSPLARCLETTKLVYSRVLAENGGQALHPQVKELLRERLTDHTCDKRSPRSWISQNYPECVLEQGFEEEDALWAADRSETNEEHVARKQRLLEDIFASDDSVFVSLTTHSYAILAILEAVGGPHFRVSEGAIFPLLVRGEKITSKE</sequence>
<name>A0AAE0KEP2_9PEZI</name>
<dbReference type="GO" id="GO:0016791">
    <property type="term" value="F:phosphatase activity"/>
    <property type="evidence" value="ECO:0007669"/>
    <property type="project" value="TreeGrafter"/>
</dbReference>
<gene>
    <name evidence="1" type="ORF">B0H63DRAFT_480872</name>
</gene>
<protein>
    <submittedName>
        <fullName evidence="1">Histidine phosphatase superfamily</fullName>
    </submittedName>
</protein>
<dbReference type="InterPro" id="IPR013078">
    <property type="entry name" value="His_Pase_superF_clade-1"/>
</dbReference>
<keyword evidence="2" id="KW-1185">Reference proteome</keyword>
<dbReference type="EMBL" id="JAULSW010000007">
    <property type="protein sequence ID" value="KAK3374782.1"/>
    <property type="molecule type" value="Genomic_DNA"/>
</dbReference>
<evidence type="ECO:0000313" key="1">
    <source>
        <dbReference type="EMBL" id="KAK3374782.1"/>
    </source>
</evidence>
<dbReference type="InterPro" id="IPR029033">
    <property type="entry name" value="His_PPase_superfam"/>
</dbReference>
<dbReference type="PANTHER" id="PTHR48100:SF1">
    <property type="entry name" value="HISTIDINE PHOSPHATASE FAMILY PROTEIN-RELATED"/>
    <property type="match status" value="1"/>
</dbReference>
<dbReference type="SUPFAM" id="SSF53254">
    <property type="entry name" value="Phosphoglycerate mutase-like"/>
    <property type="match status" value="1"/>
</dbReference>
<dbReference type="Proteomes" id="UP001285441">
    <property type="component" value="Unassembled WGS sequence"/>
</dbReference>
<organism evidence="1 2">
    <name type="scientific">Podospora didyma</name>
    <dbReference type="NCBI Taxonomy" id="330526"/>
    <lineage>
        <taxon>Eukaryota</taxon>
        <taxon>Fungi</taxon>
        <taxon>Dikarya</taxon>
        <taxon>Ascomycota</taxon>
        <taxon>Pezizomycotina</taxon>
        <taxon>Sordariomycetes</taxon>
        <taxon>Sordariomycetidae</taxon>
        <taxon>Sordariales</taxon>
        <taxon>Podosporaceae</taxon>
        <taxon>Podospora</taxon>
    </lineage>
</organism>
<reference evidence="1" key="1">
    <citation type="journal article" date="2023" name="Mol. Phylogenet. Evol.">
        <title>Genome-scale phylogeny and comparative genomics of the fungal order Sordariales.</title>
        <authorList>
            <person name="Hensen N."/>
            <person name="Bonometti L."/>
            <person name="Westerberg I."/>
            <person name="Brannstrom I.O."/>
            <person name="Guillou S."/>
            <person name="Cros-Aarteil S."/>
            <person name="Calhoun S."/>
            <person name="Haridas S."/>
            <person name="Kuo A."/>
            <person name="Mondo S."/>
            <person name="Pangilinan J."/>
            <person name="Riley R."/>
            <person name="LaButti K."/>
            <person name="Andreopoulos B."/>
            <person name="Lipzen A."/>
            <person name="Chen C."/>
            <person name="Yan M."/>
            <person name="Daum C."/>
            <person name="Ng V."/>
            <person name="Clum A."/>
            <person name="Steindorff A."/>
            <person name="Ohm R.A."/>
            <person name="Martin F."/>
            <person name="Silar P."/>
            <person name="Natvig D.O."/>
            <person name="Lalanne C."/>
            <person name="Gautier V."/>
            <person name="Ament-Velasquez S.L."/>
            <person name="Kruys A."/>
            <person name="Hutchinson M.I."/>
            <person name="Powell A.J."/>
            <person name="Barry K."/>
            <person name="Miller A.N."/>
            <person name="Grigoriev I.V."/>
            <person name="Debuchy R."/>
            <person name="Gladieux P."/>
            <person name="Hiltunen Thoren M."/>
            <person name="Johannesson H."/>
        </authorList>
    </citation>
    <scope>NUCLEOTIDE SEQUENCE</scope>
    <source>
        <strain evidence="1">CBS 232.78</strain>
    </source>
</reference>
<evidence type="ECO:0000313" key="2">
    <source>
        <dbReference type="Proteomes" id="UP001285441"/>
    </source>
</evidence>
<comment type="caution">
    <text evidence="1">The sequence shown here is derived from an EMBL/GenBank/DDBJ whole genome shotgun (WGS) entry which is preliminary data.</text>
</comment>